<reference evidence="3" key="1">
    <citation type="journal article" date="2006" name="PLoS Biol.">
        <title>Macronuclear genome sequence of the ciliate Tetrahymena thermophila, a model eukaryote.</title>
        <authorList>
            <person name="Eisen J.A."/>
            <person name="Coyne R.S."/>
            <person name="Wu M."/>
            <person name="Wu D."/>
            <person name="Thiagarajan M."/>
            <person name="Wortman J.R."/>
            <person name="Badger J.H."/>
            <person name="Ren Q."/>
            <person name="Amedeo P."/>
            <person name="Jones K.M."/>
            <person name="Tallon L.J."/>
            <person name="Delcher A.L."/>
            <person name="Salzberg S.L."/>
            <person name="Silva J.C."/>
            <person name="Haas B.J."/>
            <person name="Majoros W.H."/>
            <person name="Farzad M."/>
            <person name="Carlton J.M."/>
            <person name="Smith R.K. Jr."/>
            <person name="Garg J."/>
            <person name="Pearlman R.E."/>
            <person name="Karrer K.M."/>
            <person name="Sun L."/>
            <person name="Manning G."/>
            <person name="Elde N.C."/>
            <person name="Turkewitz A.P."/>
            <person name="Asai D.J."/>
            <person name="Wilkes D.E."/>
            <person name="Wang Y."/>
            <person name="Cai H."/>
            <person name="Collins K."/>
            <person name="Stewart B.A."/>
            <person name="Lee S.R."/>
            <person name="Wilamowska K."/>
            <person name="Weinberg Z."/>
            <person name="Ruzzo W.L."/>
            <person name="Wloga D."/>
            <person name="Gaertig J."/>
            <person name="Frankel J."/>
            <person name="Tsao C.-C."/>
            <person name="Gorovsky M.A."/>
            <person name="Keeling P.J."/>
            <person name="Waller R.F."/>
            <person name="Patron N.J."/>
            <person name="Cherry J.M."/>
            <person name="Stover N.A."/>
            <person name="Krieger C.J."/>
            <person name="del Toro C."/>
            <person name="Ryder H.F."/>
            <person name="Williamson S.C."/>
            <person name="Barbeau R.A."/>
            <person name="Hamilton E.P."/>
            <person name="Orias E."/>
        </authorList>
    </citation>
    <scope>NUCLEOTIDE SEQUENCE [LARGE SCALE GENOMIC DNA]</scope>
    <source>
        <strain evidence="3">SB210</strain>
    </source>
</reference>
<dbReference type="InParanoid" id="Q23W05"/>
<evidence type="ECO:0000313" key="3">
    <source>
        <dbReference type="Proteomes" id="UP000009168"/>
    </source>
</evidence>
<dbReference type="EMBL" id="GG662609">
    <property type="protein sequence ID" value="EAS00700.1"/>
    <property type="molecule type" value="Genomic_DNA"/>
</dbReference>
<evidence type="ECO:0000313" key="2">
    <source>
        <dbReference type="EMBL" id="EAS00700.1"/>
    </source>
</evidence>
<accession>Q23W05</accession>
<keyword evidence="1" id="KW-0175">Coiled coil</keyword>
<evidence type="ECO:0000256" key="1">
    <source>
        <dbReference type="SAM" id="Coils"/>
    </source>
</evidence>
<organism evidence="2 3">
    <name type="scientific">Tetrahymena thermophila (strain SB210)</name>
    <dbReference type="NCBI Taxonomy" id="312017"/>
    <lineage>
        <taxon>Eukaryota</taxon>
        <taxon>Sar</taxon>
        <taxon>Alveolata</taxon>
        <taxon>Ciliophora</taxon>
        <taxon>Intramacronucleata</taxon>
        <taxon>Oligohymenophorea</taxon>
        <taxon>Hymenostomatida</taxon>
        <taxon>Tetrahymenina</taxon>
        <taxon>Tetrahymenidae</taxon>
        <taxon>Tetrahymena</taxon>
    </lineage>
</organism>
<name>Q23W05_TETTS</name>
<gene>
    <name evidence="2" type="ORF">TTHERM_00794260</name>
</gene>
<dbReference type="Proteomes" id="UP000009168">
    <property type="component" value="Unassembled WGS sequence"/>
</dbReference>
<keyword evidence="3" id="KW-1185">Reference proteome</keyword>
<feature type="coiled-coil region" evidence="1">
    <location>
        <begin position="54"/>
        <end position="98"/>
    </location>
</feature>
<dbReference type="HOGENOM" id="CLU_901626_0_0_1"/>
<dbReference type="GeneID" id="7825502"/>
<protein>
    <submittedName>
        <fullName evidence="2">Uncharacterized protein</fullName>
    </submittedName>
</protein>
<dbReference type="AlphaFoldDB" id="Q23W05"/>
<proteinExistence type="predicted"/>
<dbReference type="RefSeq" id="XP_001020945.1">
    <property type="nucleotide sequence ID" value="XM_001020945.1"/>
</dbReference>
<dbReference type="KEGG" id="tet:TTHERM_00794260"/>
<sequence length="309" mass="35877">MSLQTKLQQNNIHISQDILKEFASEVLNFIEQIKYESSNLTLEQIQRIISNSINEQKEQVIAQLMNKIALLEEENSQYKSKNRQLKQLLRKIQDQEQNDKFLKFGDISSIKHDELTNKILKDKNLTKEKNESLSQESKKCEGNQLKCCNCQNFNSDVVSNKVRQQQQQLKVLSEQLLKNQCNLQKVESLQKGYLKTISAQKETINELEYEKNNLLCFLKSINKTNQSIVGQELMNRTTELIQNQSIKLNDKNDINCIYQNQKQAIPKQINDSQLSSLLSFSKDLDSFSHQHLNNSLQKPSNSLKQIKLS</sequence>